<dbReference type="SMART" id="SM00451">
    <property type="entry name" value="ZnF_U1"/>
    <property type="match status" value="3"/>
</dbReference>
<dbReference type="PANTHER" id="PTHR46144:SF3">
    <property type="entry name" value="ZINC FINGER MATRIN-TYPE PROTEIN 4"/>
    <property type="match status" value="1"/>
</dbReference>
<accession>A0A835NIJ8</accession>
<keyword evidence="11" id="KW-1185">Reference proteome</keyword>
<name>A0A835NIJ8_9PASS</name>
<dbReference type="EMBL" id="JADDUC010000205">
    <property type="protein sequence ID" value="KAG0115750.1"/>
    <property type="molecule type" value="Genomic_DNA"/>
</dbReference>
<feature type="compositionally biased region" description="Basic and acidic residues" evidence="7">
    <location>
        <begin position="129"/>
        <end position="141"/>
    </location>
</feature>
<dbReference type="Gene3D" id="3.30.160.60">
    <property type="entry name" value="Classic Zinc Finger"/>
    <property type="match status" value="3"/>
</dbReference>
<feature type="region of interest" description="Disordered" evidence="7">
    <location>
        <begin position="126"/>
        <end position="152"/>
    </location>
</feature>
<evidence type="ECO:0000256" key="3">
    <source>
        <dbReference type="ARBA" id="ARBA00022737"/>
    </source>
</evidence>
<dbReference type="InterPro" id="IPR022755">
    <property type="entry name" value="Znf_C2H2_jaz"/>
</dbReference>
<dbReference type="InterPro" id="IPR013087">
    <property type="entry name" value="Znf_C2H2_type"/>
</dbReference>
<sequence length="886" mass="97439">MSWFCVWSLPLAAEGPPSSLAVASLHQSLGSKQMFGSCTDPRGNSSPGPSLSQWNELYKTCIISLHYAQMKSSDIDQELFTESYCKVCSAQLISESQRVAHYESRKHASKVRLYYMLHPIDGGCPAKKLRSENAPHSDRAGAEPPQPQQRRDSDRHCQLCTAWFNNPIMAQQHYDGKKHKKNAARADLLEQLGKTLDLGELRGLKRSYTCNICNVTLNSIEQYHAHLKGSKHQAKVEWCECLALGLCPRAPAVPRGSSCAPEIQLCPGAPDCAPGLQLCPMLGKHSYQRHLQVQECRAEPPWACCSPTDLWIMILSLQLLSVCSDPAHLAVQVWAGAKGVSQPWFWAVPGAICGLCCLHLPDGGSLPSQAMWEQLGQGWDPYPTNSHCWKTELRALPLGNRNDSICAMLPWPRAVICPSLASPSKIKEFISNQSSSWMGDRDVQKDVSPIPHTRRLQVWLQVWLQVCSVLGQGRIVPYLSRCAEQDPGTALQGWGSMGRAQFGAGTLQLSCSSLSGVARREGGIGLRKEARSVLAGILVLNKRCRKRELGLSWSFIPPAHADTKQIICQLPFFSPGCRNRWGFFFNLLSRSLLPHEAQRSSAGQVPARGQCPLWLSSFLRDQQQPESQVGMVLLRDWEGGTCQPLSSLFHGLAETKPPSFLLYANCENEKSLLKAICSKQQGLKSQIIVKGDRGYSVSGVKAMLVQNVALGLAKRGSWGGAGKGWVIPGRYCREPGSGWEGPSGHECARTESPEAGVGSVLALGQLWLCPSSSKELRAELSLGSSPARPLCHIQSSQMCSRTFLVNIRIFTERGPNPAAIIGEWSWWLCSPSCTALGLGFGLHPQEAQMLDVLLRSRDSRLGPGLRTQMSNWNRIFINISCLAIQE</sequence>
<dbReference type="AlphaFoldDB" id="A0A835NIJ8"/>
<evidence type="ECO:0000313" key="10">
    <source>
        <dbReference type="EMBL" id="KAI1230031.1"/>
    </source>
</evidence>
<dbReference type="GO" id="GO:0003676">
    <property type="term" value="F:nucleic acid binding"/>
    <property type="evidence" value="ECO:0007669"/>
    <property type="project" value="InterPro"/>
</dbReference>
<reference evidence="10" key="3">
    <citation type="submission" date="2022-01" db="EMBL/GenBank/DDBJ databases">
        <authorList>
            <person name="Rubenstein D.R."/>
        </authorList>
    </citation>
    <scope>NUCLEOTIDE SEQUENCE</scope>
    <source>
        <strain evidence="10">SS15</strain>
        <tissue evidence="10">Liver</tissue>
    </source>
</reference>
<dbReference type="PANTHER" id="PTHR46144">
    <property type="entry name" value="ZINC FINGER PROTEIN 385B-LIKE"/>
    <property type="match status" value="1"/>
</dbReference>
<evidence type="ECO:0000256" key="5">
    <source>
        <dbReference type="ARBA" id="ARBA00022833"/>
    </source>
</evidence>
<keyword evidence="2" id="KW-0479">Metal-binding</keyword>
<dbReference type="Pfam" id="PF12171">
    <property type="entry name" value="zf-C2H2_jaz"/>
    <property type="match status" value="1"/>
</dbReference>
<evidence type="ECO:0000256" key="6">
    <source>
        <dbReference type="ARBA" id="ARBA00023242"/>
    </source>
</evidence>
<dbReference type="InterPro" id="IPR036236">
    <property type="entry name" value="Znf_C2H2_sf"/>
</dbReference>
<feature type="domain" description="C2H2-type" evidence="8">
    <location>
        <begin position="210"/>
        <end position="232"/>
    </location>
</feature>
<dbReference type="GO" id="GO:0008270">
    <property type="term" value="F:zinc ion binding"/>
    <property type="evidence" value="ECO:0007669"/>
    <property type="project" value="UniProtKB-KW"/>
</dbReference>
<evidence type="ECO:0000259" key="8">
    <source>
        <dbReference type="PROSITE" id="PS00028"/>
    </source>
</evidence>
<evidence type="ECO:0000313" key="11">
    <source>
        <dbReference type="Proteomes" id="UP000618051"/>
    </source>
</evidence>
<keyword evidence="4" id="KW-0863">Zinc-finger</keyword>
<dbReference type="OrthoDB" id="1925236at2759"/>
<dbReference type="SMART" id="SM00355">
    <property type="entry name" value="ZnF_C2H2"/>
    <property type="match status" value="3"/>
</dbReference>
<dbReference type="SUPFAM" id="SSF57667">
    <property type="entry name" value="beta-beta-alpha zinc fingers"/>
    <property type="match status" value="3"/>
</dbReference>
<evidence type="ECO:0000256" key="2">
    <source>
        <dbReference type="ARBA" id="ARBA00022723"/>
    </source>
</evidence>
<proteinExistence type="predicted"/>
<evidence type="ECO:0000256" key="1">
    <source>
        <dbReference type="ARBA" id="ARBA00004123"/>
    </source>
</evidence>
<keyword evidence="6" id="KW-0539">Nucleus</keyword>
<reference evidence="10 11" key="2">
    <citation type="journal article" date="2021" name="J. Hered.">
        <title>Feather Gene Expression Elucidates the Developmental Basis of Plumage Iridescence in African Starlings.</title>
        <authorList>
            <person name="Rubenstein D.R."/>
            <person name="Corvelo A."/>
            <person name="MacManes M.D."/>
            <person name="Maia R."/>
            <person name="Narzisi G."/>
            <person name="Rousaki A."/>
            <person name="Vandenabeele P."/>
            <person name="Shawkey M.D."/>
            <person name="Solomon J."/>
        </authorList>
    </citation>
    <scope>NUCLEOTIDE SEQUENCE [LARGE SCALE GENOMIC DNA]</scope>
    <source>
        <strain evidence="10">SS15</strain>
    </source>
</reference>
<dbReference type="InterPro" id="IPR051868">
    <property type="entry name" value="ZN346_ZMAT4"/>
</dbReference>
<organism evidence="9">
    <name type="scientific">Lamprotornis superbus</name>
    <dbReference type="NCBI Taxonomy" id="245042"/>
    <lineage>
        <taxon>Eukaryota</taxon>
        <taxon>Metazoa</taxon>
        <taxon>Chordata</taxon>
        <taxon>Craniata</taxon>
        <taxon>Vertebrata</taxon>
        <taxon>Euteleostomi</taxon>
        <taxon>Archelosauria</taxon>
        <taxon>Archosauria</taxon>
        <taxon>Dinosauria</taxon>
        <taxon>Saurischia</taxon>
        <taxon>Theropoda</taxon>
        <taxon>Coelurosauria</taxon>
        <taxon>Aves</taxon>
        <taxon>Neognathae</taxon>
        <taxon>Neoaves</taxon>
        <taxon>Telluraves</taxon>
        <taxon>Australaves</taxon>
        <taxon>Passeriformes</taxon>
        <taxon>Sturnidae</taxon>
        <taxon>Lamprotornis</taxon>
    </lineage>
</organism>
<dbReference type="Pfam" id="PF12874">
    <property type="entry name" value="zf-met"/>
    <property type="match status" value="2"/>
</dbReference>
<evidence type="ECO:0000256" key="7">
    <source>
        <dbReference type="SAM" id="MobiDB-lite"/>
    </source>
</evidence>
<evidence type="ECO:0000313" key="9">
    <source>
        <dbReference type="EMBL" id="KAG0115750.1"/>
    </source>
</evidence>
<dbReference type="EMBL" id="JADDUC020000032">
    <property type="protein sequence ID" value="KAI1230031.1"/>
    <property type="molecule type" value="Genomic_DNA"/>
</dbReference>
<evidence type="ECO:0000256" key="4">
    <source>
        <dbReference type="ARBA" id="ARBA00022771"/>
    </source>
</evidence>
<dbReference type="PROSITE" id="PS00028">
    <property type="entry name" value="ZINC_FINGER_C2H2_1"/>
    <property type="match status" value="1"/>
</dbReference>
<reference evidence="9" key="1">
    <citation type="submission" date="2020-10" db="EMBL/GenBank/DDBJ databases">
        <title>Feather gene expression reveals the developmental basis of iridescence in African starlings.</title>
        <authorList>
            <person name="Rubenstein D.R."/>
        </authorList>
    </citation>
    <scope>NUCLEOTIDE SEQUENCE</scope>
    <source>
        <strain evidence="9">SS15</strain>
        <tissue evidence="9">Liver</tissue>
    </source>
</reference>
<protein>
    <recommendedName>
        <fullName evidence="8">C2H2-type domain-containing protein</fullName>
    </recommendedName>
</protein>
<comment type="caution">
    <text evidence="9">The sequence shown here is derived from an EMBL/GenBank/DDBJ whole genome shotgun (WGS) entry which is preliminary data.</text>
</comment>
<gene>
    <name evidence="10" type="ORF">IHE44_0010417</name>
    <name evidence="9" type="ORF">IHE44_005493</name>
</gene>
<keyword evidence="5" id="KW-0862">Zinc</keyword>
<dbReference type="Proteomes" id="UP000618051">
    <property type="component" value="Unassembled WGS sequence"/>
</dbReference>
<comment type="subcellular location">
    <subcellularLocation>
        <location evidence="1">Nucleus</location>
    </subcellularLocation>
</comment>
<keyword evidence="3" id="KW-0677">Repeat</keyword>
<dbReference type="GO" id="GO:0005634">
    <property type="term" value="C:nucleus"/>
    <property type="evidence" value="ECO:0007669"/>
    <property type="project" value="UniProtKB-SubCell"/>
</dbReference>
<dbReference type="InterPro" id="IPR003604">
    <property type="entry name" value="Matrin/U1-like-C_Znf_C2H2"/>
</dbReference>